<proteinExistence type="predicted"/>
<name>A0ABT6FKZ4_9BACT</name>
<sequence>MRAWYKLTEAMVWADFGELQQTFRAADKVGDCFVFDVGGNHYRIIAKVDFARSIVFIKRVMDHEEYDRDLWPDQCGCHEPGPPRKSKAGAAASPKDKPGGKALKKGGRR</sequence>
<comment type="caution">
    <text evidence="2">The sequence shown here is derived from an EMBL/GenBank/DDBJ whole genome shotgun (WGS) entry which is preliminary data.</text>
</comment>
<reference evidence="2 3" key="1">
    <citation type="submission" date="2023-03" db="EMBL/GenBank/DDBJ databases">
        <title>Paludisphaera mucosa sp. nov. a novel planctomycete from northern fen.</title>
        <authorList>
            <person name="Ivanova A."/>
        </authorList>
    </citation>
    <scope>NUCLEOTIDE SEQUENCE [LARGE SCALE GENOMIC DNA]</scope>
    <source>
        <strain evidence="2 3">Pla2</strain>
    </source>
</reference>
<evidence type="ECO:0000313" key="3">
    <source>
        <dbReference type="Proteomes" id="UP001216907"/>
    </source>
</evidence>
<organism evidence="2 3">
    <name type="scientific">Paludisphaera mucosa</name>
    <dbReference type="NCBI Taxonomy" id="3030827"/>
    <lineage>
        <taxon>Bacteria</taxon>
        <taxon>Pseudomonadati</taxon>
        <taxon>Planctomycetota</taxon>
        <taxon>Planctomycetia</taxon>
        <taxon>Isosphaerales</taxon>
        <taxon>Isosphaeraceae</taxon>
        <taxon>Paludisphaera</taxon>
    </lineage>
</organism>
<evidence type="ECO:0000313" key="2">
    <source>
        <dbReference type="EMBL" id="MDG3008225.1"/>
    </source>
</evidence>
<evidence type="ECO:0000256" key="1">
    <source>
        <dbReference type="SAM" id="MobiDB-lite"/>
    </source>
</evidence>
<accession>A0ABT6FKZ4</accession>
<dbReference type="EMBL" id="JARRAG010000004">
    <property type="protein sequence ID" value="MDG3008225.1"/>
    <property type="molecule type" value="Genomic_DNA"/>
</dbReference>
<keyword evidence="3" id="KW-1185">Reference proteome</keyword>
<feature type="region of interest" description="Disordered" evidence="1">
    <location>
        <begin position="74"/>
        <end position="109"/>
    </location>
</feature>
<dbReference type="RefSeq" id="WP_277864552.1">
    <property type="nucleotide sequence ID" value="NZ_JARRAG010000004.1"/>
</dbReference>
<dbReference type="InterPro" id="IPR018669">
    <property type="entry name" value="Toxin_HigB"/>
</dbReference>
<dbReference type="Proteomes" id="UP001216907">
    <property type="component" value="Unassembled WGS sequence"/>
</dbReference>
<gene>
    <name evidence="2" type="ORF">PZE19_31040</name>
</gene>
<protein>
    <submittedName>
        <fullName evidence="2">Type II toxin-antitoxin system HigB family toxin</fullName>
    </submittedName>
</protein>
<dbReference type="Pfam" id="PF09907">
    <property type="entry name" value="HigB_toxin"/>
    <property type="match status" value="1"/>
</dbReference>